<dbReference type="Pfam" id="PF00005">
    <property type="entry name" value="ABC_tran"/>
    <property type="match status" value="1"/>
</dbReference>
<sequence>MVDTRALWASGLGVRYGRRWVFRDLGVNLPQGEVLRLSGPIGSGKSTLLRVLAGVSRPTAGVVRHRPPVVSYVPTRLRVPEGLTLGEYLTRLGRIRGLVSEEIERRRHELVDELNLSPTTVLSEASADVRCRVAIAQALLERPSLLIIDDPWSNMAAPSQVDTIELMNKRAERGCIVVFTAAPNWRPALEVTRHLTLSGGILHPAPASAAPGGTLNPGASAASGASGSAGSAGSAGFATVAGSARSGSSRSGTAAGSSTAILPPTRPDRGPAILVRIVLYGQGIALEPDTDGIISITPYADGISIIAQAEHSAEVQDLALTHNWLIRRVESA</sequence>
<dbReference type="Proteomes" id="UP001056336">
    <property type="component" value="Chromosome"/>
</dbReference>
<keyword evidence="6" id="KW-1185">Reference proteome</keyword>
<keyword evidence="1" id="KW-0547">Nucleotide-binding</keyword>
<protein>
    <submittedName>
        <fullName evidence="5">ATP-binding cassette domain-containing protein</fullName>
    </submittedName>
</protein>
<dbReference type="InterPro" id="IPR027417">
    <property type="entry name" value="P-loop_NTPase"/>
</dbReference>
<evidence type="ECO:0000256" key="3">
    <source>
        <dbReference type="SAM" id="MobiDB-lite"/>
    </source>
</evidence>
<dbReference type="InterPro" id="IPR003593">
    <property type="entry name" value="AAA+_ATPase"/>
</dbReference>
<evidence type="ECO:0000313" key="5">
    <source>
        <dbReference type="EMBL" id="UQX88488.1"/>
    </source>
</evidence>
<dbReference type="PANTHER" id="PTHR43038:SF3">
    <property type="entry name" value="ABC TRANSPORTER G FAMILY MEMBER 20 ISOFORM X1"/>
    <property type="match status" value="1"/>
</dbReference>
<dbReference type="RefSeq" id="WP_249772036.1">
    <property type="nucleotide sequence ID" value="NZ_CP097332.1"/>
</dbReference>
<evidence type="ECO:0000313" key="6">
    <source>
        <dbReference type="Proteomes" id="UP001056336"/>
    </source>
</evidence>
<dbReference type="GO" id="GO:0005524">
    <property type="term" value="F:ATP binding"/>
    <property type="evidence" value="ECO:0007669"/>
    <property type="project" value="UniProtKB-KW"/>
</dbReference>
<dbReference type="SUPFAM" id="SSF52540">
    <property type="entry name" value="P-loop containing nucleoside triphosphate hydrolases"/>
    <property type="match status" value="1"/>
</dbReference>
<evidence type="ECO:0000259" key="4">
    <source>
        <dbReference type="PROSITE" id="PS50893"/>
    </source>
</evidence>
<dbReference type="SMART" id="SM00382">
    <property type="entry name" value="AAA"/>
    <property type="match status" value="1"/>
</dbReference>
<dbReference type="EMBL" id="CP097332">
    <property type="protein sequence ID" value="UQX88488.1"/>
    <property type="molecule type" value="Genomic_DNA"/>
</dbReference>
<name>A0ABY4QXW5_9ACTN</name>
<organism evidence="5 6">
    <name type="scientific">Jatrophihabitans telluris</name>
    <dbReference type="NCBI Taxonomy" id="2038343"/>
    <lineage>
        <taxon>Bacteria</taxon>
        <taxon>Bacillati</taxon>
        <taxon>Actinomycetota</taxon>
        <taxon>Actinomycetes</taxon>
        <taxon>Jatrophihabitantales</taxon>
        <taxon>Jatrophihabitantaceae</taxon>
        <taxon>Jatrophihabitans</taxon>
    </lineage>
</organism>
<dbReference type="PROSITE" id="PS50893">
    <property type="entry name" value="ABC_TRANSPORTER_2"/>
    <property type="match status" value="1"/>
</dbReference>
<feature type="compositionally biased region" description="Low complexity" evidence="3">
    <location>
        <begin position="242"/>
        <end position="260"/>
    </location>
</feature>
<reference evidence="5" key="2">
    <citation type="submission" date="2022-05" db="EMBL/GenBank/DDBJ databases">
        <authorList>
            <person name="Kim J.-S."/>
            <person name="Lee K."/>
            <person name="Suh M."/>
            <person name="Eom M."/>
            <person name="Kim J.-S."/>
            <person name="Kim D.-S."/>
            <person name="Ko S.-H."/>
            <person name="Shin Y."/>
            <person name="Lee J.-S."/>
        </authorList>
    </citation>
    <scope>NUCLEOTIDE SEQUENCE</scope>
    <source>
        <strain evidence="5">N237</strain>
    </source>
</reference>
<keyword evidence="2 5" id="KW-0067">ATP-binding</keyword>
<feature type="domain" description="ABC transporter" evidence="4">
    <location>
        <begin position="2"/>
        <end position="224"/>
    </location>
</feature>
<dbReference type="Gene3D" id="3.40.50.300">
    <property type="entry name" value="P-loop containing nucleotide triphosphate hydrolases"/>
    <property type="match status" value="1"/>
</dbReference>
<gene>
    <name evidence="5" type="ORF">M6D93_00440</name>
</gene>
<dbReference type="InterPro" id="IPR003439">
    <property type="entry name" value="ABC_transporter-like_ATP-bd"/>
</dbReference>
<proteinExistence type="predicted"/>
<feature type="region of interest" description="Disordered" evidence="3">
    <location>
        <begin position="242"/>
        <end position="265"/>
    </location>
</feature>
<reference evidence="5" key="1">
    <citation type="journal article" date="2018" name="Int. J. Syst. Evol. Microbiol.">
        <title>Jatrophihabitans telluris sp. nov., isolated from sediment soil of lava forest wetlands and the emended description of the genus Jatrophihabitans.</title>
        <authorList>
            <person name="Lee K.C."/>
            <person name="Suh M.K."/>
            <person name="Eom M.K."/>
            <person name="Kim K.K."/>
            <person name="Kim J.S."/>
            <person name="Kim D.S."/>
            <person name="Ko S.H."/>
            <person name="Shin Y.K."/>
            <person name="Lee J.S."/>
        </authorList>
    </citation>
    <scope>NUCLEOTIDE SEQUENCE</scope>
    <source>
        <strain evidence="5">N237</strain>
    </source>
</reference>
<accession>A0ABY4QXW5</accession>
<evidence type="ECO:0000256" key="1">
    <source>
        <dbReference type="ARBA" id="ARBA00022741"/>
    </source>
</evidence>
<evidence type="ECO:0000256" key="2">
    <source>
        <dbReference type="ARBA" id="ARBA00022840"/>
    </source>
</evidence>
<dbReference type="PANTHER" id="PTHR43038">
    <property type="entry name" value="ATP-BINDING CASSETTE, SUB-FAMILY H, MEMBER 1"/>
    <property type="match status" value="1"/>
</dbReference>